<dbReference type="Gene3D" id="3.40.50.1820">
    <property type="entry name" value="alpha/beta hydrolase"/>
    <property type="match status" value="1"/>
</dbReference>
<dbReference type="PANTHER" id="PTHR15394:SF3">
    <property type="entry name" value="SERINE HYDROLASE RBBP9"/>
    <property type="match status" value="1"/>
</dbReference>
<dbReference type="PANTHER" id="PTHR15394">
    <property type="entry name" value="SERINE HYDROLASE RBBP9"/>
    <property type="match status" value="1"/>
</dbReference>
<dbReference type="InterPro" id="IPR010662">
    <property type="entry name" value="RBBP9/YdeN"/>
</dbReference>
<comment type="caution">
    <text evidence="1">The sequence shown here is derived from an EMBL/GenBank/DDBJ whole genome shotgun (WGS) entry which is preliminary data.</text>
</comment>
<dbReference type="Pfam" id="PF06821">
    <property type="entry name" value="Ser_hydrolase"/>
    <property type="match status" value="1"/>
</dbReference>
<dbReference type="AlphaFoldDB" id="A0A0G1NBM9"/>
<dbReference type="SUPFAM" id="SSF53474">
    <property type="entry name" value="alpha/beta-Hydrolases"/>
    <property type="match status" value="1"/>
</dbReference>
<accession>A0A0G1NBM9</accession>
<dbReference type="Proteomes" id="UP000033966">
    <property type="component" value="Unassembled WGS sequence"/>
</dbReference>
<sequence length="192" mass="21139">MKRVFIIHGWDDGPESTWFPWLEEQLEGKGFEVIVPAMPNTEEPEIGAWVGHLAKTVGEPDTNDIFVGHSIGCQTIIRYIASLSDNTKTKGVVLVAPWLHLPYIAEEGEEVLALARPWLETPINFEKVKAHTGRIIAILSDNDPHGPIEDKPLYEQNLGAETIVERAQGHLGADVGLKELPVALGAVLRIAE</sequence>
<name>A0A0G1NBM9_9BACT</name>
<protein>
    <recommendedName>
        <fullName evidence="3">Serine hydrolase family protein</fullName>
    </recommendedName>
</protein>
<proteinExistence type="predicted"/>
<dbReference type="InterPro" id="IPR029058">
    <property type="entry name" value="AB_hydrolase_fold"/>
</dbReference>
<reference evidence="1 2" key="1">
    <citation type="journal article" date="2015" name="Nature">
        <title>rRNA introns, odd ribosomes, and small enigmatic genomes across a large radiation of phyla.</title>
        <authorList>
            <person name="Brown C.T."/>
            <person name="Hug L.A."/>
            <person name="Thomas B.C."/>
            <person name="Sharon I."/>
            <person name="Castelle C.J."/>
            <person name="Singh A."/>
            <person name="Wilkins M.J."/>
            <person name="Williams K.H."/>
            <person name="Banfield J.F."/>
        </authorList>
    </citation>
    <scope>NUCLEOTIDE SEQUENCE [LARGE SCALE GENOMIC DNA]</scope>
</reference>
<dbReference type="GO" id="GO:0016787">
    <property type="term" value="F:hydrolase activity"/>
    <property type="evidence" value="ECO:0007669"/>
    <property type="project" value="InterPro"/>
</dbReference>
<evidence type="ECO:0008006" key="3">
    <source>
        <dbReference type="Google" id="ProtNLM"/>
    </source>
</evidence>
<evidence type="ECO:0000313" key="2">
    <source>
        <dbReference type="Proteomes" id="UP000033966"/>
    </source>
</evidence>
<dbReference type="EMBL" id="LCKF01000037">
    <property type="protein sequence ID" value="KKT90522.1"/>
    <property type="molecule type" value="Genomic_DNA"/>
</dbReference>
<evidence type="ECO:0000313" key="1">
    <source>
        <dbReference type="EMBL" id="KKT90522.1"/>
    </source>
</evidence>
<gene>
    <name evidence="1" type="ORF">UW92_C0037G0006</name>
</gene>
<organism evidence="1 2">
    <name type="scientific">Candidatus Jorgensenbacteria bacterium GW2011_GWA2_45_13</name>
    <dbReference type="NCBI Taxonomy" id="1618662"/>
    <lineage>
        <taxon>Bacteria</taxon>
        <taxon>Candidatus Joergenseniibacteriota</taxon>
    </lineage>
</organism>